<keyword evidence="9 11" id="KW-0472">Membrane</keyword>
<dbReference type="FunFam" id="3.40.50.300:FF:002145">
    <property type="entry name" value="ABC transporter (MsbA subfamily)"/>
    <property type="match status" value="1"/>
</dbReference>
<evidence type="ECO:0000256" key="2">
    <source>
        <dbReference type="ARBA" id="ARBA00022448"/>
    </source>
</evidence>
<dbReference type="GO" id="GO:0016887">
    <property type="term" value="F:ATP hydrolysis activity"/>
    <property type="evidence" value="ECO:0007669"/>
    <property type="project" value="InterPro"/>
</dbReference>
<evidence type="ECO:0000313" key="15">
    <source>
        <dbReference type="Proteomes" id="UP000053766"/>
    </source>
</evidence>
<feature type="transmembrane region" description="Helical" evidence="11">
    <location>
        <begin position="140"/>
        <end position="158"/>
    </location>
</feature>
<dbReference type="CDD" id="cd18605">
    <property type="entry name" value="ABC_6TM_MRP7_D2_like"/>
    <property type="match status" value="1"/>
</dbReference>
<dbReference type="PANTHER" id="PTHR24223">
    <property type="entry name" value="ATP-BINDING CASSETTE SUB-FAMILY C"/>
    <property type="match status" value="1"/>
</dbReference>
<feature type="transmembrane region" description="Helical" evidence="11">
    <location>
        <begin position="410"/>
        <end position="428"/>
    </location>
</feature>
<keyword evidence="2" id="KW-0813">Transport</keyword>
<dbReference type="SUPFAM" id="SSF90123">
    <property type="entry name" value="ABC transporter transmembrane region"/>
    <property type="match status" value="1"/>
</dbReference>
<dbReference type="Gene3D" id="3.40.50.300">
    <property type="entry name" value="P-loop containing nucleotide triphosphate hydrolases"/>
    <property type="match status" value="3"/>
</dbReference>
<evidence type="ECO:0000256" key="3">
    <source>
        <dbReference type="ARBA" id="ARBA00022475"/>
    </source>
</evidence>
<dbReference type="SUPFAM" id="SSF52540">
    <property type="entry name" value="P-loop containing nucleoside triphosphate hydrolases"/>
    <property type="match status" value="2"/>
</dbReference>
<keyword evidence="4 11" id="KW-0812">Transmembrane</keyword>
<dbReference type="InterPro" id="IPR027417">
    <property type="entry name" value="P-loop_NTPase"/>
</dbReference>
<feature type="transmembrane region" description="Helical" evidence="11">
    <location>
        <begin position="196"/>
        <end position="223"/>
    </location>
</feature>
<dbReference type="PROSITE" id="PS50893">
    <property type="entry name" value="ABC_TRANSPORTER_2"/>
    <property type="match status" value="1"/>
</dbReference>
<dbReference type="AlphaFoldDB" id="A0A0D8XZK0"/>
<evidence type="ECO:0000256" key="6">
    <source>
        <dbReference type="ARBA" id="ARBA00022741"/>
    </source>
</evidence>
<comment type="subcellular location">
    <subcellularLocation>
        <location evidence="1">Cell membrane</location>
        <topology evidence="1">Multi-pass membrane protein</topology>
    </subcellularLocation>
</comment>
<dbReference type="FunFam" id="1.20.1560.10:FF:000013">
    <property type="entry name" value="ABC transporter C family member 2"/>
    <property type="match status" value="1"/>
</dbReference>
<feature type="transmembrane region" description="Helical" evidence="11">
    <location>
        <begin position="377"/>
        <end position="398"/>
    </location>
</feature>
<dbReference type="InterPro" id="IPR011527">
    <property type="entry name" value="ABC1_TM_dom"/>
</dbReference>
<accession>A0A0D8XZK0</accession>
<dbReference type="OrthoDB" id="6500128at2759"/>
<dbReference type="PANTHER" id="PTHR24223:SF330">
    <property type="entry name" value="ATP-BINDING CASSETTE SUB-FAMILY C MEMBER 10"/>
    <property type="match status" value="1"/>
</dbReference>
<evidence type="ECO:0000256" key="9">
    <source>
        <dbReference type="ARBA" id="ARBA00023136"/>
    </source>
</evidence>
<keyword evidence="3" id="KW-1003">Cell membrane</keyword>
<keyword evidence="8 11" id="KW-1133">Transmembrane helix</keyword>
<dbReference type="PROSITE" id="PS50929">
    <property type="entry name" value="ABC_TM1F"/>
    <property type="match status" value="1"/>
</dbReference>
<reference evidence="14 15" key="1">
    <citation type="submission" date="2013-11" db="EMBL/GenBank/DDBJ databases">
        <title>Draft genome of the bovine lungworm Dictyocaulus viviparus.</title>
        <authorList>
            <person name="Mitreva M."/>
        </authorList>
    </citation>
    <scope>NUCLEOTIDE SEQUENCE [LARGE SCALE GENOMIC DNA]</scope>
    <source>
        <strain evidence="14 15">HannoverDv2000</strain>
    </source>
</reference>
<evidence type="ECO:0000256" key="10">
    <source>
        <dbReference type="ARBA" id="ARBA00023180"/>
    </source>
</evidence>
<evidence type="ECO:0000256" key="5">
    <source>
        <dbReference type="ARBA" id="ARBA00022737"/>
    </source>
</evidence>
<dbReference type="InterPro" id="IPR050173">
    <property type="entry name" value="ABC_transporter_C-like"/>
</dbReference>
<dbReference type="SMART" id="SM00382">
    <property type="entry name" value="AAA"/>
    <property type="match status" value="1"/>
</dbReference>
<dbReference type="GO" id="GO:0005886">
    <property type="term" value="C:plasma membrane"/>
    <property type="evidence" value="ECO:0007669"/>
    <property type="project" value="UniProtKB-SubCell"/>
</dbReference>
<dbReference type="InterPro" id="IPR003439">
    <property type="entry name" value="ABC_transporter-like_ATP-bd"/>
</dbReference>
<keyword evidence="5" id="KW-0677">Repeat</keyword>
<protein>
    <submittedName>
        <fullName evidence="14">ABC transporter, ATP-binding protein</fullName>
    </submittedName>
</protein>
<keyword evidence="7 14" id="KW-0067">ATP-binding</keyword>
<dbReference type="EMBL" id="KN716239">
    <property type="protein sequence ID" value="KJH49297.1"/>
    <property type="molecule type" value="Genomic_DNA"/>
</dbReference>
<evidence type="ECO:0000259" key="13">
    <source>
        <dbReference type="PROSITE" id="PS50929"/>
    </source>
</evidence>
<dbReference type="STRING" id="29172.A0A0D8XZK0"/>
<keyword evidence="10" id="KW-0325">Glycoprotein</keyword>
<keyword evidence="6" id="KW-0547">Nucleotide-binding</keyword>
<dbReference type="Pfam" id="PF00005">
    <property type="entry name" value="ABC_tran"/>
    <property type="match status" value="1"/>
</dbReference>
<evidence type="ECO:0000256" key="11">
    <source>
        <dbReference type="SAM" id="Phobius"/>
    </source>
</evidence>
<gene>
    <name evidence="14" type="ORF">DICVIV_04561</name>
</gene>
<reference evidence="15" key="2">
    <citation type="journal article" date="2016" name="Sci. Rep.">
        <title>Dictyocaulus viviparus genome, variome and transcriptome elucidate lungworm biology and support future intervention.</title>
        <authorList>
            <person name="McNulty S.N."/>
            <person name="Strube C."/>
            <person name="Rosa B.A."/>
            <person name="Martin J.C."/>
            <person name="Tyagi R."/>
            <person name="Choi Y.J."/>
            <person name="Wang Q."/>
            <person name="Hallsworth Pepin K."/>
            <person name="Zhang X."/>
            <person name="Ozersky P."/>
            <person name="Wilson R.K."/>
            <person name="Sternberg P.W."/>
            <person name="Gasser R.B."/>
            <person name="Mitreva M."/>
        </authorList>
    </citation>
    <scope>NUCLEOTIDE SEQUENCE [LARGE SCALE GENOMIC DNA]</scope>
    <source>
        <strain evidence="15">HannoverDv2000</strain>
    </source>
</reference>
<dbReference type="GO" id="GO:0140359">
    <property type="term" value="F:ABC-type transporter activity"/>
    <property type="evidence" value="ECO:0007669"/>
    <property type="project" value="InterPro"/>
</dbReference>
<evidence type="ECO:0000256" key="4">
    <source>
        <dbReference type="ARBA" id="ARBA00022692"/>
    </source>
</evidence>
<dbReference type="Proteomes" id="UP000053766">
    <property type="component" value="Unassembled WGS sequence"/>
</dbReference>
<feature type="domain" description="ABC transmembrane type-1" evidence="13">
    <location>
        <begin position="147"/>
        <end position="436"/>
    </location>
</feature>
<dbReference type="InterPro" id="IPR036640">
    <property type="entry name" value="ABC1_TM_sf"/>
</dbReference>
<dbReference type="GO" id="GO:0005524">
    <property type="term" value="F:ATP binding"/>
    <property type="evidence" value="ECO:0007669"/>
    <property type="project" value="UniProtKB-KW"/>
</dbReference>
<keyword evidence="15" id="KW-1185">Reference proteome</keyword>
<feature type="transmembrane region" description="Helical" evidence="11">
    <location>
        <begin position="292"/>
        <end position="311"/>
    </location>
</feature>
<dbReference type="Gene3D" id="1.20.1560.10">
    <property type="entry name" value="ABC transporter type 1, transmembrane domain"/>
    <property type="match status" value="1"/>
</dbReference>
<sequence>MPGGDLYEISDNGGTLSGGQRTRVALARALYQVRLLLKAFLIIFYCFSSLADKDRGCLVIVATHDRSMLARADEVIVLGSDGKVLNKGVPEKIFCTEWSDFDSVTNDSDCDEDLEHIILQEEEKQAGTVKALVVRRYIEATGRILTFFIIAALFLMQFSKNAADWWLSRWTQDQHNSTSKLLRGPEMDRSLRFLTIYAAIAAANTVFTLIRAFLFAYGGILAAKYLHFNLLRKLLMTSMSWWDRTPSGRVINRICSDVYTCDDSLPFQLNILLASLFNLAGTLVITVMGLPYMLPVFVVLLILYYFIQRYYRFTTVELKRLASLSLSPLYSHYGDTVNGLPTIRAQRFVERFAKTLRERLTMNMRAQYSSIAADQWLSVRLSIISLSVVTVIALMSVIEHELNGVDTGMIALALTYALSLTSLLNGLLGSLIETEKEMVSVERIDDYLTNVTQEDSKGDVLITTSDICGNIEFCNVSLRYNSYLPLALENVNISIQAGQKVAIMGRTGSGKSSLLQALLRIVNIEFGQIRLDGLDITSIPLNVLRRVFGVVPQHPFIFSGSLYENLVVGYDCVDRNEVATMARAAQLESLITRIGGLEGQIEEGGKNLSFGERQIISICRVLLAKCKIVLIDEATSHLDETMHNKIMSLIIKHLPNATIICVTHVLYGLSEFDTVIEMANGRVISQKPPSEELLNRMQT</sequence>
<name>A0A0D8XZK0_DICVI</name>
<evidence type="ECO:0000259" key="12">
    <source>
        <dbReference type="PROSITE" id="PS50893"/>
    </source>
</evidence>
<organism evidence="14 15">
    <name type="scientific">Dictyocaulus viviparus</name>
    <name type="common">Bovine lungworm</name>
    <dbReference type="NCBI Taxonomy" id="29172"/>
    <lineage>
        <taxon>Eukaryota</taxon>
        <taxon>Metazoa</taxon>
        <taxon>Ecdysozoa</taxon>
        <taxon>Nematoda</taxon>
        <taxon>Chromadorea</taxon>
        <taxon>Rhabditida</taxon>
        <taxon>Rhabditina</taxon>
        <taxon>Rhabditomorpha</taxon>
        <taxon>Strongyloidea</taxon>
        <taxon>Metastrongylidae</taxon>
        <taxon>Dictyocaulus</taxon>
    </lineage>
</organism>
<dbReference type="InterPro" id="IPR003593">
    <property type="entry name" value="AAA+_ATPase"/>
</dbReference>
<evidence type="ECO:0000313" key="14">
    <source>
        <dbReference type="EMBL" id="KJH49297.1"/>
    </source>
</evidence>
<evidence type="ECO:0000256" key="8">
    <source>
        <dbReference type="ARBA" id="ARBA00022989"/>
    </source>
</evidence>
<feature type="domain" description="ABC transporter" evidence="12">
    <location>
        <begin position="471"/>
        <end position="699"/>
    </location>
</feature>
<evidence type="ECO:0000256" key="7">
    <source>
        <dbReference type="ARBA" id="ARBA00022840"/>
    </source>
</evidence>
<proteinExistence type="predicted"/>
<evidence type="ECO:0000256" key="1">
    <source>
        <dbReference type="ARBA" id="ARBA00004651"/>
    </source>
</evidence>
<dbReference type="Pfam" id="PF00664">
    <property type="entry name" value="ABC_membrane"/>
    <property type="match status" value="1"/>
</dbReference>